<name>A0ABS3ZDE8_9GAMM</name>
<dbReference type="Proteomes" id="UP000810171">
    <property type="component" value="Unassembled WGS sequence"/>
</dbReference>
<dbReference type="InterPro" id="IPR010836">
    <property type="entry name" value="SapC"/>
</dbReference>
<keyword evidence="2" id="KW-1185">Reference proteome</keyword>
<dbReference type="Pfam" id="PF07277">
    <property type="entry name" value="SapC"/>
    <property type="match status" value="1"/>
</dbReference>
<evidence type="ECO:0000313" key="2">
    <source>
        <dbReference type="Proteomes" id="UP000810171"/>
    </source>
</evidence>
<gene>
    <name evidence="1" type="ORF">H9C73_13420</name>
</gene>
<sequence>MPENNKPNPGRVEVLSLERHRHLKFHVANNFAFAADWLFVPVHYKEVGRLSRHFPVLFYQLPDGGVMPCMLLKSNHASAIGVQMNWQGSALPDVLRLYPFGFIRQQGKASLAVYPDAPHFAGSGEKIITSKGKPTQRLRTIMQHLQPIERAFEQTAPLMQELQTLEVLEPITLNFKSGAGSLKQAQFLVCTDLSKLSQKTLSAELGTILHDHHSSCLGLLRGSGVGSSGRSDQDASDPRLTQTLQGLVHEVCERFDVTLDGLRSRKRSDEIMAARKELASRAKEHQLLSELPKLLDRSPDTVKKWSRG</sequence>
<proteinExistence type="predicted"/>
<accession>A0ABS3ZDE8</accession>
<comment type="caution">
    <text evidence="1">The sequence shown here is derived from an EMBL/GenBank/DDBJ whole genome shotgun (WGS) entry which is preliminary data.</text>
</comment>
<dbReference type="EMBL" id="JACVEW010000023">
    <property type="protein sequence ID" value="MBP0049731.1"/>
    <property type="molecule type" value="Genomic_DNA"/>
</dbReference>
<dbReference type="RefSeq" id="WP_209288415.1">
    <property type="nucleotide sequence ID" value="NZ_JACVEW010000023.1"/>
</dbReference>
<reference evidence="1 2" key="1">
    <citation type="submission" date="2020-09" db="EMBL/GenBank/DDBJ databases">
        <authorList>
            <person name="Tanuku N.R.S."/>
        </authorList>
    </citation>
    <scope>NUCLEOTIDE SEQUENCE [LARGE SCALE GENOMIC DNA]</scope>
    <source>
        <strain evidence="1 2">AK62</strain>
    </source>
</reference>
<organism evidence="1 2">
    <name type="scientific">Marinobacterium alkalitolerans</name>
    <dbReference type="NCBI Taxonomy" id="1542925"/>
    <lineage>
        <taxon>Bacteria</taxon>
        <taxon>Pseudomonadati</taxon>
        <taxon>Pseudomonadota</taxon>
        <taxon>Gammaproteobacteria</taxon>
        <taxon>Oceanospirillales</taxon>
        <taxon>Oceanospirillaceae</taxon>
        <taxon>Marinobacterium</taxon>
    </lineage>
</organism>
<protein>
    <submittedName>
        <fullName evidence="1">SapC family protein</fullName>
    </submittedName>
</protein>
<evidence type="ECO:0000313" key="1">
    <source>
        <dbReference type="EMBL" id="MBP0049731.1"/>
    </source>
</evidence>